<feature type="compositionally biased region" description="Polar residues" evidence="1">
    <location>
        <begin position="1"/>
        <end position="19"/>
    </location>
</feature>
<evidence type="ECO:0000313" key="3">
    <source>
        <dbReference type="Proteomes" id="UP000078046"/>
    </source>
</evidence>
<dbReference type="AlphaFoldDB" id="A0A177AU72"/>
<organism evidence="2 3">
    <name type="scientific">Intoshia linei</name>
    <dbReference type="NCBI Taxonomy" id="1819745"/>
    <lineage>
        <taxon>Eukaryota</taxon>
        <taxon>Metazoa</taxon>
        <taxon>Spiralia</taxon>
        <taxon>Lophotrochozoa</taxon>
        <taxon>Mesozoa</taxon>
        <taxon>Orthonectida</taxon>
        <taxon>Rhopaluridae</taxon>
        <taxon>Intoshia</taxon>
    </lineage>
</organism>
<keyword evidence="3" id="KW-1185">Reference proteome</keyword>
<sequence>MEFNNQSIYHVHSASTSKTRSMKMETIRRKKASVDRRVSQEIAEENRRLEILQKRSERHRMITDTYQRGTYIKRSSRPATSTAGYTYYGRNKSCYLDDSLSQAIKKLRQRKHYVGMAPSSASIIPRNQKNYKVLSTTDLLLKTPNHVIVKRNEKLQESQKSRFSKLVNERKCSNTNIDTPKIKNVNEKPKVKFNYFTPYTFGTKIENYDTSNLEFSNNLSPLKNLPQSANSNMRHRFKKNKKTTNATKETISSGFNKKKYDTQISEDISLYNNQYNINNILQGSVKNNFKKIFYPLNNTPSSQDESGFYSTSKIENINQNDIDSLDDVNNNQIDTIAEDLKNVNIKENYIESNATEEDSKSDSEENYYNKKEESDDTICNNVAIVNPTTSIIDNSSKTNLCAYNRDKDFSIETDSLELSPEGALKKISMEGKIHTNQNHEINRNMTISSNFIELDNIPNKSLLMQSPSLDTITPKNNTLWDQQTDIYKDISFKNITTAPNQKLFKSVVNDSIELTKKTRFEKSAYPNNKKKVRFSRIYYADDVESLTLKSNGRNPSDGTIKSILLNGTKQESKHKNQNEENNEKKRNFFRKQDQRRIKPACIKLNDNGLGKLFTNVDAVLNFKQKKFLNFRERNKIISLNSKFEKQLPCLTTDAIKKYNYEKKSQFSNANKNETIDSFEMAESLANMSLTESVILNQIMRRKREDYMCAKDVIMTDISMEEQKLLQSIDRLDKKLDAR</sequence>
<feature type="compositionally biased region" description="Basic and acidic residues" evidence="1">
    <location>
        <begin position="570"/>
        <end position="590"/>
    </location>
</feature>
<comment type="caution">
    <text evidence="2">The sequence shown here is derived from an EMBL/GenBank/DDBJ whole genome shotgun (WGS) entry which is preliminary data.</text>
</comment>
<protein>
    <submittedName>
        <fullName evidence="2">Uncharacterized protein</fullName>
    </submittedName>
</protein>
<proteinExistence type="predicted"/>
<gene>
    <name evidence="2" type="ORF">A3Q56_06678</name>
</gene>
<accession>A0A177AU72</accession>
<name>A0A177AU72_9BILA</name>
<feature type="compositionally biased region" description="Polar residues" evidence="1">
    <location>
        <begin position="550"/>
        <end position="559"/>
    </location>
</feature>
<evidence type="ECO:0000313" key="2">
    <source>
        <dbReference type="EMBL" id="OAF65578.1"/>
    </source>
</evidence>
<feature type="region of interest" description="Disordered" evidence="1">
    <location>
        <begin position="353"/>
        <end position="373"/>
    </location>
</feature>
<evidence type="ECO:0000256" key="1">
    <source>
        <dbReference type="SAM" id="MobiDB-lite"/>
    </source>
</evidence>
<feature type="region of interest" description="Disordered" evidence="1">
    <location>
        <begin position="550"/>
        <end position="590"/>
    </location>
</feature>
<feature type="compositionally biased region" description="Basic and acidic residues" evidence="1">
    <location>
        <begin position="357"/>
        <end position="373"/>
    </location>
</feature>
<dbReference type="EMBL" id="LWCA01001233">
    <property type="protein sequence ID" value="OAF65578.1"/>
    <property type="molecule type" value="Genomic_DNA"/>
</dbReference>
<feature type="region of interest" description="Disordered" evidence="1">
    <location>
        <begin position="1"/>
        <end position="24"/>
    </location>
</feature>
<dbReference type="Proteomes" id="UP000078046">
    <property type="component" value="Unassembled WGS sequence"/>
</dbReference>
<reference evidence="2 3" key="1">
    <citation type="submission" date="2016-04" db="EMBL/GenBank/DDBJ databases">
        <title>The genome of Intoshia linei affirms orthonectids as highly simplified spiralians.</title>
        <authorList>
            <person name="Mikhailov K.V."/>
            <person name="Slusarev G.S."/>
            <person name="Nikitin M.A."/>
            <person name="Logacheva M.D."/>
            <person name="Penin A."/>
            <person name="Aleoshin V."/>
            <person name="Panchin Y.V."/>
        </authorList>
    </citation>
    <scope>NUCLEOTIDE SEQUENCE [LARGE SCALE GENOMIC DNA]</scope>
    <source>
        <strain evidence="2">Intl2013</strain>
        <tissue evidence="2">Whole animal</tissue>
    </source>
</reference>